<dbReference type="GO" id="GO:0005634">
    <property type="term" value="C:nucleus"/>
    <property type="evidence" value="ECO:0007669"/>
    <property type="project" value="UniProtKB-SubCell"/>
</dbReference>
<evidence type="ECO:0000256" key="5">
    <source>
        <dbReference type="ARBA" id="ARBA00023163"/>
    </source>
</evidence>
<dbReference type="PROSITE" id="PS50217">
    <property type="entry name" value="BZIP"/>
    <property type="match status" value="1"/>
</dbReference>
<keyword evidence="12" id="KW-1185">Reference proteome</keyword>
<evidence type="ECO:0000313" key="11">
    <source>
        <dbReference type="EMBL" id="KAG6482340.1"/>
    </source>
</evidence>
<protein>
    <submittedName>
        <fullName evidence="11">Uncharacterized protein</fullName>
    </submittedName>
</protein>
<dbReference type="PANTHER" id="PTHR45693">
    <property type="entry name" value="TRANSCRIPTION FACTOR TGA9"/>
    <property type="match status" value="1"/>
</dbReference>
<dbReference type="PROSITE" id="PS51806">
    <property type="entry name" value="DOG1"/>
    <property type="match status" value="1"/>
</dbReference>
<dbReference type="SMART" id="SM00338">
    <property type="entry name" value="BRLZ"/>
    <property type="match status" value="1"/>
</dbReference>
<dbReference type="InterPro" id="IPR046347">
    <property type="entry name" value="bZIP_sf"/>
</dbReference>
<keyword evidence="3" id="KW-0805">Transcription regulation</keyword>
<name>A0A8J5KB22_ZINOF</name>
<feature type="compositionally biased region" description="Basic and acidic residues" evidence="8">
    <location>
        <begin position="197"/>
        <end position="210"/>
    </location>
</feature>
<dbReference type="PROSITE" id="PS00036">
    <property type="entry name" value="BZIP_BASIC"/>
    <property type="match status" value="1"/>
</dbReference>
<organism evidence="11 12">
    <name type="scientific">Zingiber officinale</name>
    <name type="common">Ginger</name>
    <name type="synonym">Amomum zingiber</name>
    <dbReference type="NCBI Taxonomy" id="94328"/>
    <lineage>
        <taxon>Eukaryota</taxon>
        <taxon>Viridiplantae</taxon>
        <taxon>Streptophyta</taxon>
        <taxon>Embryophyta</taxon>
        <taxon>Tracheophyta</taxon>
        <taxon>Spermatophyta</taxon>
        <taxon>Magnoliopsida</taxon>
        <taxon>Liliopsida</taxon>
        <taxon>Zingiberales</taxon>
        <taxon>Zingiberaceae</taxon>
        <taxon>Zingiber</taxon>
    </lineage>
</organism>
<dbReference type="Pfam" id="PF00170">
    <property type="entry name" value="bZIP_1"/>
    <property type="match status" value="1"/>
</dbReference>
<comment type="similarity">
    <text evidence="2">Belongs to the bZIP family.</text>
</comment>
<evidence type="ECO:0000256" key="8">
    <source>
        <dbReference type="SAM" id="MobiDB-lite"/>
    </source>
</evidence>
<dbReference type="Pfam" id="PF14144">
    <property type="entry name" value="DOG1"/>
    <property type="match status" value="1"/>
</dbReference>
<dbReference type="CDD" id="cd14708">
    <property type="entry name" value="bZIP_HBP1b-like"/>
    <property type="match status" value="1"/>
</dbReference>
<dbReference type="InterPro" id="IPR025422">
    <property type="entry name" value="TGA_domain"/>
</dbReference>
<dbReference type="PANTHER" id="PTHR45693:SF13">
    <property type="entry name" value="TRANSCRIPTION FACTOR TGA10"/>
    <property type="match status" value="1"/>
</dbReference>
<dbReference type="AlphaFoldDB" id="A0A8J5KB22"/>
<keyword evidence="7" id="KW-0175">Coiled coil</keyword>
<feature type="coiled-coil region" evidence="7">
    <location>
        <begin position="228"/>
        <end position="255"/>
    </location>
</feature>
<evidence type="ECO:0000256" key="6">
    <source>
        <dbReference type="ARBA" id="ARBA00023242"/>
    </source>
</evidence>
<evidence type="ECO:0000256" key="3">
    <source>
        <dbReference type="ARBA" id="ARBA00023015"/>
    </source>
</evidence>
<sequence>MADEAAEAIHSGNQPRDRQDMSFPFVTDLPSSSSSSSQSMHRSFFMYSINCFFPLYVDFIKSFLLASRQWKLIRFNDANRKSKEIGPYDLGELDQALFMYLDGQDHSASPQEQRQLAQLLGHKKLRTSWDGDLVGFFVCAETLNIFPSQPMHVQPSTKVGIGSQKPSEFTMNSTIKDAPPSAVVKKEGGRKGTSTGPEHEEGPKTPDPKILRRLAQNREAARKSRLRKKAYIQQLENSRIKLTQLEHELQRARTQGLLLGGGAAVLGDQGFPTTISGLSSVPSTSIFVVEGAFFKLVSVAAMFDMEHMRWLEEQHRVMCELRAAVQEHLPETDLQIFVDSCLAHLDQLTQLKFLVIKSDVFHLISGTWLTPAERCFMWIAGFRPSDLIKMVLRHIEPLTEQQIVGVCALQQSAQETEEALSHGLEALNQSVSAAIAADALSCSSLNVADYMGQMAVAMDKLAAMEGFVRQVRYPKSPHNIHSLIRPLIPTAVQAENLRQQTLQRLQQMLTTAQMARSLLAIAEYFHRLRALSSLWLSRPRQQDFNS</sequence>
<evidence type="ECO:0000256" key="1">
    <source>
        <dbReference type="ARBA" id="ARBA00004123"/>
    </source>
</evidence>
<evidence type="ECO:0000313" key="12">
    <source>
        <dbReference type="Proteomes" id="UP000734854"/>
    </source>
</evidence>
<evidence type="ECO:0000256" key="7">
    <source>
        <dbReference type="SAM" id="Coils"/>
    </source>
</evidence>
<feature type="domain" description="DOG1" evidence="10">
    <location>
        <begin position="300"/>
        <end position="538"/>
    </location>
</feature>
<dbReference type="EMBL" id="JACMSC010000016">
    <property type="protein sequence ID" value="KAG6482340.1"/>
    <property type="molecule type" value="Genomic_DNA"/>
</dbReference>
<dbReference type="FunFam" id="1.20.5.170:FF:000019">
    <property type="entry name" value="BZIP family transcription factor"/>
    <property type="match status" value="1"/>
</dbReference>
<evidence type="ECO:0000256" key="2">
    <source>
        <dbReference type="ARBA" id="ARBA00007163"/>
    </source>
</evidence>
<dbReference type="Gene3D" id="1.20.5.170">
    <property type="match status" value="1"/>
</dbReference>
<evidence type="ECO:0000259" key="9">
    <source>
        <dbReference type="PROSITE" id="PS50217"/>
    </source>
</evidence>
<dbReference type="SUPFAM" id="SSF57959">
    <property type="entry name" value="Leucine zipper domain"/>
    <property type="match status" value="1"/>
</dbReference>
<proteinExistence type="inferred from homology"/>
<feature type="region of interest" description="Disordered" evidence="8">
    <location>
        <begin position="171"/>
        <end position="211"/>
    </location>
</feature>
<keyword evidence="5" id="KW-0804">Transcription</keyword>
<feature type="domain" description="BZIP" evidence="9">
    <location>
        <begin position="207"/>
        <end position="251"/>
    </location>
</feature>
<keyword evidence="6" id="KW-0539">Nucleus</keyword>
<evidence type="ECO:0000259" key="10">
    <source>
        <dbReference type="PROSITE" id="PS51806"/>
    </source>
</evidence>
<dbReference type="GO" id="GO:0006351">
    <property type="term" value="P:DNA-templated transcription"/>
    <property type="evidence" value="ECO:0007669"/>
    <property type="project" value="InterPro"/>
</dbReference>
<feature type="region of interest" description="Disordered" evidence="8">
    <location>
        <begin position="1"/>
        <end position="24"/>
    </location>
</feature>
<comment type="subcellular location">
    <subcellularLocation>
        <location evidence="1">Nucleus</location>
    </subcellularLocation>
</comment>
<evidence type="ECO:0000256" key="4">
    <source>
        <dbReference type="ARBA" id="ARBA00023125"/>
    </source>
</evidence>
<accession>A0A8J5KB22</accession>
<dbReference type="GO" id="GO:0043565">
    <property type="term" value="F:sequence-specific DNA binding"/>
    <property type="evidence" value="ECO:0007669"/>
    <property type="project" value="InterPro"/>
</dbReference>
<dbReference type="GO" id="GO:0003700">
    <property type="term" value="F:DNA-binding transcription factor activity"/>
    <property type="evidence" value="ECO:0007669"/>
    <property type="project" value="InterPro"/>
</dbReference>
<comment type="caution">
    <text evidence="11">The sequence shown here is derived from an EMBL/GenBank/DDBJ whole genome shotgun (WGS) entry which is preliminary data.</text>
</comment>
<dbReference type="InterPro" id="IPR004827">
    <property type="entry name" value="bZIP"/>
</dbReference>
<gene>
    <name evidence="11" type="ORF">ZIOFF_058971</name>
</gene>
<dbReference type="Proteomes" id="UP000734854">
    <property type="component" value="Unassembled WGS sequence"/>
</dbReference>
<keyword evidence="4" id="KW-0238">DNA-binding</keyword>
<reference evidence="11 12" key="1">
    <citation type="submission" date="2020-08" db="EMBL/GenBank/DDBJ databases">
        <title>Plant Genome Project.</title>
        <authorList>
            <person name="Zhang R.-G."/>
        </authorList>
    </citation>
    <scope>NUCLEOTIDE SEQUENCE [LARGE SCALE GENOMIC DNA]</scope>
    <source>
        <tissue evidence="11">Rhizome</tissue>
    </source>
</reference>